<dbReference type="PANTHER" id="PTHR10696:SF56">
    <property type="entry name" value="TAUD_TFDA-LIKE DOMAIN-CONTAINING PROTEIN"/>
    <property type="match status" value="1"/>
</dbReference>
<gene>
    <name evidence="6" type="ORF">JOF36_004607</name>
</gene>
<keyword evidence="2" id="KW-0560">Oxidoreductase</keyword>
<keyword evidence="4" id="KW-0045">Antibiotic biosynthesis</keyword>
<comment type="cofactor">
    <cofactor evidence="1">
        <name>Fe(2+)</name>
        <dbReference type="ChEBI" id="CHEBI:29033"/>
    </cofactor>
</comment>
<evidence type="ECO:0000313" key="6">
    <source>
        <dbReference type="EMBL" id="MBP2368911.1"/>
    </source>
</evidence>
<comment type="caution">
    <text evidence="6">The sequence shown here is derived from an EMBL/GenBank/DDBJ whole genome shotgun (WGS) entry which is preliminary data.</text>
</comment>
<dbReference type="Pfam" id="PF02668">
    <property type="entry name" value="TauD"/>
    <property type="match status" value="1"/>
</dbReference>
<reference evidence="6 7" key="1">
    <citation type="submission" date="2021-03" db="EMBL/GenBank/DDBJ databases">
        <title>Sequencing the genomes of 1000 actinobacteria strains.</title>
        <authorList>
            <person name="Klenk H.-P."/>
        </authorList>
    </citation>
    <scope>NUCLEOTIDE SEQUENCE [LARGE SCALE GENOMIC DNA]</scope>
    <source>
        <strain evidence="6 7">DSM 45256</strain>
    </source>
</reference>
<proteinExistence type="predicted"/>
<dbReference type="Gene3D" id="3.60.130.10">
    <property type="entry name" value="Clavaminate synthase-like"/>
    <property type="match status" value="1"/>
</dbReference>
<evidence type="ECO:0000259" key="5">
    <source>
        <dbReference type="Pfam" id="PF02668"/>
    </source>
</evidence>
<organism evidence="6 7">
    <name type="scientific">Pseudonocardia parietis</name>
    <dbReference type="NCBI Taxonomy" id="570936"/>
    <lineage>
        <taxon>Bacteria</taxon>
        <taxon>Bacillati</taxon>
        <taxon>Actinomycetota</taxon>
        <taxon>Actinomycetes</taxon>
        <taxon>Pseudonocardiales</taxon>
        <taxon>Pseudonocardiaceae</taxon>
        <taxon>Pseudonocardia</taxon>
    </lineage>
</organism>
<dbReference type="EMBL" id="JAGINU010000001">
    <property type="protein sequence ID" value="MBP2368911.1"/>
    <property type="molecule type" value="Genomic_DNA"/>
</dbReference>
<dbReference type="PANTHER" id="PTHR10696">
    <property type="entry name" value="GAMMA-BUTYROBETAINE HYDROXYLASE-RELATED"/>
    <property type="match status" value="1"/>
</dbReference>
<evidence type="ECO:0000256" key="4">
    <source>
        <dbReference type="ARBA" id="ARBA00023194"/>
    </source>
</evidence>
<accession>A0ABS4VYA1</accession>
<dbReference type="RefSeq" id="WP_210030638.1">
    <property type="nucleotide sequence ID" value="NZ_JAGINU010000001.1"/>
</dbReference>
<keyword evidence="3" id="KW-0408">Iron</keyword>
<protein>
    <recommendedName>
        <fullName evidence="5">TauD/TfdA-like domain-containing protein</fullName>
    </recommendedName>
</protein>
<dbReference type="InterPro" id="IPR050411">
    <property type="entry name" value="AlphaKG_dependent_hydroxylases"/>
</dbReference>
<keyword evidence="7" id="KW-1185">Reference proteome</keyword>
<dbReference type="InterPro" id="IPR042098">
    <property type="entry name" value="TauD-like_sf"/>
</dbReference>
<sequence length="324" mass="35334">MTGSLLGVQLHPGRPPVLDAGPAGDAAGWVERHGEPLRDLVDDYGAVLVRGLGLRTVADVSGVAARLGSGCYVEREAFAARTLLSDGVYSATPWPARQPMCAHHELSYLLDIPATLLFACLRAPASGGATPLVDTARVVEDLPADLVAWVERHGWLLTRSYGDDIGASWEQAFGTTERSDVDRYCRANGIATEWLDGGGLRTRQRRYGVLVHPVTGEKVWFNQIAFLSEYAMDPEVREFLLEIHGPDGLPFSTRFGDGSPIPHDVVDLINDIHERHTVREPWQDGDLLVVDNLRVAHGREPYAGEREIVVAMTDGVAVPAFEEA</sequence>
<name>A0ABS4VYA1_9PSEU</name>
<evidence type="ECO:0000313" key="7">
    <source>
        <dbReference type="Proteomes" id="UP001519295"/>
    </source>
</evidence>
<evidence type="ECO:0000256" key="3">
    <source>
        <dbReference type="ARBA" id="ARBA00023004"/>
    </source>
</evidence>
<feature type="domain" description="TauD/TfdA-like" evidence="5">
    <location>
        <begin position="32"/>
        <end position="312"/>
    </location>
</feature>
<evidence type="ECO:0000256" key="1">
    <source>
        <dbReference type="ARBA" id="ARBA00001954"/>
    </source>
</evidence>
<evidence type="ECO:0000256" key="2">
    <source>
        <dbReference type="ARBA" id="ARBA00023002"/>
    </source>
</evidence>
<dbReference type="Proteomes" id="UP001519295">
    <property type="component" value="Unassembled WGS sequence"/>
</dbReference>
<dbReference type="InterPro" id="IPR003819">
    <property type="entry name" value="TauD/TfdA-like"/>
</dbReference>
<dbReference type="SUPFAM" id="SSF51197">
    <property type="entry name" value="Clavaminate synthase-like"/>
    <property type="match status" value="1"/>
</dbReference>